<name>A0A8S9P5H2_BRACR</name>
<evidence type="ECO:0000313" key="3">
    <source>
        <dbReference type="Proteomes" id="UP000712600"/>
    </source>
</evidence>
<comment type="caution">
    <text evidence="2">The sequence shown here is derived from an EMBL/GenBank/DDBJ whole genome shotgun (WGS) entry which is preliminary data.</text>
</comment>
<gene>
    <name evidence="2" type="ORF">F2Q69_00001467</name>
</gene>
<dbReference type="Proteomes" id="UP000712600">
    <property type="component" value="Unassembled WGS sequence"/>
</dbReference>
<sequence>MLFSAYGAVCVVLRVTLDAIFEVAYDVVVIRSHMFSFCDLCRHSILYVFVGVVCLAVNSLFVEEKLIFIFSLMNMDVAGYDFSLVPRLNQSSFLIHPPIWSELEEQASLVLQRSSSHRMLFSAYGAVCVVLRVTLDAIFEVAYDVVVIRSHMFSFCDLCRHSILYVFVGVVCLAVNSLFVSSFIGV</sequence>
<keyword evidence="1" id="KW-1133">Transmembrane helix</keyword>
<feature type="transmembrane region" description="Helical" evidence="1">
    <location>
        <begin position="6"/>
        <end position="28"/>
    </location>
</feature>
<organism evidence="2 3">
    <name type="scientific">Brassica cretica</name>
    <name type="common">Mustard</name>
    <dbReference type="NCBI Taxonomy" id="69181"/>
    <lineage>
        <taxon>Eukaryota</taxon>
        <taxon>Viridiplantae</taxon>
        <taxon>Streptophyta</taxon>
        <taxon>Embryophyta</taxon>
        <taxon>Tracheophyta</taxon>
        <taxon>Spermatophyta</taxon>
        <taxon>Magnoliopsida</taxon>
        <taxon>eudicotyledons</taxon>
        <taxon>Gunneridae</taxon>
        <taxon>Pentapetalae</taxon>
        <taxon>rosids</taxon>
        <taxon>malvids</taxon>
        <taxon>Brassicales</taxon>
        <taxon>Brassicaceae</taxon>
        <taxon>Brassiceae</taxon>
        <taxon>Brassica</taxon>
    </lineage>
</organism>
<keyword evidence="1" id="KW-0812">Transmembrane</keyword>
<feature type="transmembrane region" description="Helical" evidence="1">
    <location>
        <begin position="121"/>
        <end position="143"/>
    </location>
</feature>
<evidence type="ECO:0000256" key="1">
    <source>
        <dbReference type="SAM" id="Phobius"/>
    </source>
</evidence>
<evidence type="ECO:0000313" key="2">
    <source>
        <dbReference type="EMBL" id="KAF3509491.1"/>
    </source>
</evidence>
<dbReference type="EMBL" id="QGKX02001521">
    <property type="protein sequence ID" value="KAF3509491.1"/>
    <property type="molecule type" value="Genomic_DNA"/>
</dbReference>
<proteinExistence type="predicted"/>
<accession>A0A8S9P5H2</accession>
<protein>
    <submittedName>
        <fullName evidence="2">Uncharacterized protein</fullName>
    </submittedName>
</protein>
<feature type="transmembrane region" description="Helical" evidence="1">
    <location>
        <begin position="163"/>
        <end position="184"/>
    </location>
</feature>
<feature type="transmembrane region" description="Helical" evidence="1">
    <location>
        <begin position="40"/>
        <end position="61"/>
    </location>
</feature>
<keyword evidence="1" id="KW-0472">Membrane</keyword>
<dbReference type="AlphaFoldDB" id="A0A8S9P5H2"/>
<reference evidence="2" key="1">
    <citation type="submission" date="2019-12" db="EMBL/GenBank/DDBJ databases">
        <title>Genome sequencing and annotation of Brassica cretica.</title>
        <authorList>
            <person name="Studholme D.J."/>
            <person name="Sarris P."/>
        </authorList>
    </citation>
    <scope>NUCLEOTIDE SEQUENCE</scope>
    <source>
        <strain evidence="2">PFS-109/04</strain>
        <tissue evidence="2">Leaf</tissue>
    </source>
</reference>